<dbReference type="PROSITE" id="PS50088">
    <property type="entry name" value="ANK_REPEAT"/>
    <property type="match status" value="4"/>
</dbReference>
<dbReference type="SUPFAM" id="SSF48403">
    <property type="entry name" value="Ankyrin repeat"/>
    <property type="match status" value="1"/>
</dbReference>
<evidence type="ECO:0000256" key="3">
    <source>
        <dbReference type="PROSITE-ProRule" id="PRU00023"/>
    </source>
</evidence>
<evidence type="ECO:0000256" key="4">
    <source>
        <dbReference type="SAM" id="MobiDB-lite"/>
    </source>
</evidence>
<dbReference type="AlphaFoldDB" id="A0A1Q9DHM0"/>
<feature type="compositionally biased region" description="Basic and acidic residues" evidence="4">
    <location>
        <begin position="365"/>
        <end position="382"/>
    </location>
</feature>
<feature type="repeat" description="ANK" evidence="3">
    <location>
        <begin position="152"/>
        <end position="184"/>
    </location>
</feature>
<comment type="caution">
    <text evidence="5">The sequence shown here is derived from an EMBL/GenBank/DDBJ whole genome shotgun (WGS) entry which is preliminary data.</text>
</comment>
<dbReference type="InterPro" id="IPR036770">
    <property type="entry name" value="Ankyrin_rpt-contain_sf"/>
</dbReference>
<feature type="repeat" description="ANK" evidence="3">
    <location>
        <begin position="185"/>
        <end position="217"/>
    </location>
</feature>
<gene>
    <name evidence="5" type="primary">secG</name>
    <name evidence="5" type="ORF">AK812_SmicGene23268</name>
</gene>
<dbReference type="InterPro" id="IPR002110">
    <property type="entry name" value="Ankyrin_rpt"/>
</dbReference>
<dbReference type="EMBL" id="LSRX01000533">
    <property type="protein sequence ID" value="OLP94675.1"/>
    <property type="molecule type" value="Genomic_DNA"/>
</dbReference>
<evidence type="ECO:0000313" key="6">
    <source>
        <dbReference type="Proteomes" id="UP000186817"/>
    </source>
</evidence>
<keyword evidence="6" id="KW-1185">Reference proteome</keyword>
<feature type="repeat" description="ANK" evidence="3">
    <location>
        <begin position="320"/>
        <end position="348"/>
    </location>
</feature>
<dbReference type="OMA" id="HIDEYIR"/>
<feature type="repeat" description="ANK" evidence="3">
    <location>
        <begin position="254"/>
        <end position="286"/>
    </location>
</feature>
<dbReference type="PROSITE" id="PS50297">
    <property type="entry name" value="ANK_REP_REGION"/>
    <property type="match status" value="4"/>
</dbReference>
<evidence type="ECO:0000256" key="2">
    <source>
        <dbReference type="ARBA" id="ARBA00023043"/>
    </source>
</evidence>
<sequence>MEPSDGIRVFGLSGNLLAALDHKRMPSAGDFADVLKNSLQLETGVPGCRQRLFWGETEVSSATCPWDDTALPVNLQLVIMPLRHDKTRELRTATASGKLEFVKRLLTEGQDPNSPREGAEMPLHIAADRRRLAIAAALTQACADPNAVSPLDGATPLSAAAAHGDLRIVQHLLQAHASLDLPGPNGKTPLLMASIHGHLGVVEHLVEEHADVDKPGVGQAAFTNPLWSAAECNHSRIVATLLRARADVDWNNVEGRTPLWCAVANGSLQSARYLLKAGASVNCTDQHGDAPLWVAVACGQPEAVECLIAALADVNQVAGNGQSPLCTAALRCDLPAVRRLLRAGADVSDWQGRSPADLTISTEVKEELHKHGPKTLPRDQPGKRPRLKLSKDGSAQKRSPGPRLCQKRHADRKSSQRQQNVEPSIAGQSERGDAFGDRSWLARITM</sequence>
<proteinExistence type="predicted"/>
<dbReference type="PANTHER" id="PTHR24198:SF165">
    <property type="entry name" value="ANKYRIN REPEAT-CONTAINING PROTEIN-RELATED"/>
    <property type="match status" value="1"/>
</dbReference>
<name>A0A1Q9DHM0_SYMMI</name>
<evidence type="ECO:0000256" key="1">
    <source>
        <dbReference type="ARBA" id="ARBA00022737"/>
    </source>
</evidence>
<feature type="region of interest" description="Disordered" evidence="4">
    <location>
        <begin position="365"/>
        <end position="446"/>
    </location>
</feature>
<dbReference type="Pfam" id="PF12796">
    <property type="entry name" value="Ank_2"/>
    <property type="match status" value="3"/>
</dbReference>
<dbReference type="SMART" id="SM00248">
    <property type="entry name" value="ANK"/>
    <property type="match status" value="8"/>
</dbReference>
<organism evidence="5 6">
    <name type="scientific">Symbiodinium microadriaticum</name>
    <name type="common">Dinoflagellate</name>
    <name type="synonym">Zooxanthella microadriatica</name>
    <dbReference type="NCBI Taxonomy" id="2951"/>
    <lineage>
        <taxon>Eukaryota</taxon>
        <taxon>Sar</taxon>
        <taxon>Alveolata</taxon>
        <taxon>Dinophyceae</taxon>
        <taxon>Suessiales</taxon>
        <taxon>Symbiodiniaceae</taxon>
        <taxon>Symbiodinium</taxon>
    </lineage>
</organism>
<accession>A0A1Q9DHM0</accession>
<keyword evidence="2 3" id="KW-0040">ANK repeat</keyword>
<dbReference type="PANTHER" id="PTHR24198">
    <property type="entry name" value="ANKYRIN REPEAT AND PROTEIN KINASE DOMAIN-CONTAINING PROTEIN"/>
    <property type="match status" value="1"/>
</dbReference>
<evidence type="ECO:0000313" key="5">
    <source>
        <dbReference type="EMBL" id="OLP94675.1"/>
    </source>
</evidence>
<keyword evidence="1" id="KW-0677">Repeat</keyword>
<dbReference type="Proteomes" id="UP000186817">
    <property type="component" value="Unassembled WGS sequence"/>
</dbReference>
<dbReference type="Gene3D" id="1.25.40.20">
    <property type="entry name" value="Ankyrin repeat-containing domain"/>
    <property type="match status" value="2"/>
</dbReference>
<reference evidence="5 6" key="1">
    <citation type="submission" date="2016-02" db="EMBL/GenBank/DDBJ databases">
        <title>Genome analysis of coral dinoflagellate symbionts highlights evolutionary adaptations to a symbiotic lifestyle.</title>
        <authorList>
            <person name="Aranda M."/>
            <person name="Li Y."/>
            <person name="Liew Y.J."/>
            <person name="Baumgarten S."/>
            <person name="Simakov O."/>
            <person name="Wilson M."/>
            <person name="Piel J."/>
            <person name="Ashoor H."/>
            <person name="Bougouffa S."/>
            <person name="Bajic V.B."/>
            <person name="Ryu T."/>
            <person name="Ravasi T."/>
            <person name="Bayer T."/>
            <person name="Micklem G."/>
            <person name="Kim H."/>
            <person name="Bhak J."/>
            <person name="Lajeunesse T.C."/>
            <person name="Voolstra C.R."/>
        </authorList>
    </citation>
    <scope>NUCLEOTIDE SEQUENCE [LARGE SCALE GENOMIC DNA]</scope>
    <source>
        <strain evidence="5 6">CCMP2467</strain>
    </source>
</reference>
<dbReference type="OrthoDB" id="341259at2759"/>
<protein>
    <submittedName>
        <fullName evidence="5">Ankyrin repeat, PH and SEC7 domain containing protein secG</fullName>
    </submittedName>
</protein>